<feature type="transmembrane region" description="Helical" evidence="6">
    <location>
        <begin position="899"/>
        <end position="918"/>
    </location>
</feature>
<feature type="transmembrane region" description="Helical" evidence="6">
    <location>
        <begin position="857"/>
        <end position="878"/>
    </location>
</feature>
<feature type="region of interest" description="Disordered" evidence="5">
    <location>
        <begin position="624"/>
        <end position="644"/>
    </location>
</feature>
<comment type="subcellular location">
    <subcellularLocation>
        <location evidence="1">Membrane</location>
        <topology evidence="1">Multi-pass membrane protein</topology>
    </subcellularLocation>
</comment>
<comment type="caution">
    <text evidence="7">The sequence shown here is derived from an EMBL/GenBank/DDBJ whole genome shotgun (WGS) entry which is preliminary data.</text>
</comment>
<evidence type="ECO:0000313" key="8">
    <source>
        <dbReference type="Proteomes" id="UP000186817"/>
    </source>
</evidence>
<evidence type="ECO:0000256" key="1">
    <source>
        <dbReference type="ARBA" id="ARBA00004141"/>
    </source>
</evidence>
<feature type="transmembrane region" description="Helical" evidence="6">
    <location>
        <begin position="1151"/>
        <end position="1175"/>
    </location>
</feature>
<dbReference type="EMBL" id="LSRX01001145">
    <property type="protein sequence ID" value="OLP83060.1"/>
    <property type="molecule type" value="Genomic_DNA"/>
</dbReference>
<feature type="compositionally biased region" description="Basic and acidic residues" evidence="5">
    <location>
        <begin position="1539"/>
        <end position="1553"/>
    </location>
</feature>
<proteinExistence type="predicted"/>
<accession>A0A1Q9CJE6</accession>
<keyword evidence="3 6" id="KW-1133">Transmembrane helix</keyword>
<protein>
    <submittedName>
        <fullName evidence="7">Sensitivity to high expression protein 10</fullName>
    </submittedName>
</protein>
<dbReference type="Proteomes" id="UP000186817">
    <property type="component" value="Unassembled WGS sequence"/>
</dbReference>
<keyword evidence="8" id="KW-1185">Reference proteome</keyword>
<reference evidence="7 8" key="1">
    <citation type="submission" date="2016-02" db="EMBL/GenBank/DDBJ databases">
        <title>Genome analysis of coral dinoflagellate symbionts highlights evolutionary adaptations to a symbiotic lifestyle.</title>
        <authorList>
            <person name="Aranda M."/>
            <person name="Li Y."/>
            <person name="Liew Y.J."/>
            <person name="Baumgarten S."/>
            <person name="Simakov O."/>
            <person name="Wilson M."/>
            <person name="Piel J."/>
            <person name="Ashoor H."/>
            <person name="Bougouffa S."/>
            <person name="Bajic V.B."/>
            <person name="Ryu T."/>
            <person name="Ravasi T."/>
            <person name="Bayer T."/>
            <person name="Micklem G."/>
            <person name="Kim H."/>
            <person name="Bhak J."/>
            <person name="Lajeunesse T.C."/>
            <person name="Voolstra C.R."/>
        </authorList>
    </citation>
    <scope>NUCLEOTIDE SEQUENCE [LARGE SCALE GENOMIC DNA]</scope>
    <source>
        <strain evidence="7 8">CCMP2467</strain>
    </source>
</reference>
<name>A0A1Q9CJE6_SYMMI</name>
<feature type="region of interest" description="Disordered" evidence="5">
    <location>
        <begin position="1247"/>
        <end position="1267"/>
    </location>
</feature>
<evidence type="ECO:0000256" key="6">
    <source>
        <dbReference type="SAM" id="Phobius"/>
    </source>
</evidence>
<feature type="transmembrane region" description="Helical" evidence="6">
    <location>
        <begin position="1215"/>
        <end position="1241"/>
    </location>
</feature>
<evidence type="ECO:0000256" key="5">
    <source>
        <dbReference type="SAM" id="MobiDB-lite"/>
    </source>
</evidence>
<evidence type="ECO:0000256" key="2">
    <source>
        <dbReference type="ARBA" id="ARBA00022692"/>
    </source>
</evidence>
<dbReference type="InterPro" id="IPR050186">
    <property type="entry name" value="TPT_transporter"/>
</dbReference>
<feature type="transmembrane region" description="Helical" evidence="6">
    <location>
        <begin position="816"/>
        <end position="837"/>
    </location>
</feature>
<feature type="transmembrane region" description="Helical" evidence="6">
    <location>
        <begin position="1182"/>
        <end position="1203"/>
    </location>
</feature>
<evidence type="ECO:0000256" key="4">
    <source>
        <dbReference type="ARBA" id="ARBA00023136"/>
    </source>
</evidence>
<dbReference type="PANTHER" id="PTHR11132">
    <property type="entry name" value="SOLUTE CARRIER FAMILY 35"/>
    <property type="match status" value="1"/>
</dbReference>
<feature type="transmembrane region" description="Helical" evidence="6">
    <location>
        <begin position="692"/>
        <end position="713"/>
    </location>
</feature>
<keyword evidence="4 6" id="KW-0472">Membrane</keyword>
<dbReference type="GO" id="GO:0016020">
    <property type="term" value="C:membrane"/>
    <property type="evidence" value="ECO:0007669"/>
    <property type="project" value="UniProtKB-SubCell"/>
</dbReference>
<feature type="transmembrane region" description="Helical" evidence="6">
    <location>
        <begin position="651"/>
        <end position="672"/>
    </location>
</feature>
<organism evidence="7 8">
    <name type="scientific">Symbiodinium microadriaticum</name>
    <name type="common">Dinoflagellate</name>
    <name type="synonym">Zooxanthella microadriatica</name>
    <dbReference type="NCBI Taxonomy" id="2951"/>
    <lineage>
        <taxon>Eukaryota</taxon>
        <taxon>Sar</taxon>
        <taxon>Alveolata</taxon>
        <taxon>Dinophyceae</taxon>
        <taxon>Suessiales</taxon>
        <taxon>Symbiodiniaceae</taxon>
        <taxon>Symbiodinium</taxon>
    </lineage>
</organism>
<feature type="region of interest" description="Disordered" evidence="5">
    <location>
        <begin position="1333"/>
        <end position="1565"/>
    </location>
</feature>
<gene>
    <name evidence="7" type="primary">SHE10</name>
    <name evidence="7" type="ORF">AK812_SmicGene36211</name>
</gene>
<feature type="transmembrane region" description="Helical" evidence="6">
    <location>
        <begin position="787"/>
        <end position="804"/>
    </location>
</feature>
<sequence>MGKRRRFFFRRSFLLIGRVHLQDPSGTRLVQSWSDLTLEKAFHEALLLSWPGLAAKEATRYTLDWQVQGGGSGKLDVELGQATTLLPGLPPGSAVRVRVRAVVYSARDPHGIKFQGDWKEFLCIQSQTDGEDLTPADSGLDKKESKAADLMLEEQRLQSPPATAPTVNAIEKSPAQNARSGHDGQGSSTMSTLWGKAQEVTSGQFQVVVATVYIRGEPSVGGIPGLHADFCDRAMDGGDEPEARDFSEIAADLPEEEDIVFDAAMREQEAAALSALMSDEPFLSRCEKRCGVDKLTSARQVFSQLGDADKLGRAVEEVVTKYGAPHLRPTDIQGRSDEDTACYSLISLLNYAAPSVAGGTDASVGFVHKGTVLSGQVQSGWLCLSADCSRRLKIYSDKKAFVAIEGRFANRPDLGALLQRVDADTANTASQRPEDSDVGNARSIESLRRRAERACQVLNSEPLHFQVISDKASVRATPDAHATTTSALHKGDRIKGYPSGSWLRLARNDSKGEGWVQIESSGADSTLYLEAEWSRVEVKRAFVEAITLEWSGLIIEQKVTYAVEWRPSGGGAGGHAVSKSSQLHLTGLPADGKFSMRVLACVASDEPKVTPLRLNGPWLEASSLPASRRKPKQAPEAPEHSSSEQRCKRTAVLVALYTLGSVGLTYLMKFLFSYMWVSVGQLQVHGLPAPLFWTTTQLAISFGCFAASSQVHWCSNGRWGYRPPPLNPRIAKQVALLALSFATSIGLNNLFLSMVSLSVNNMIRSTSPLTTAVAATIWTRGAPSSEQWIFVVLGTLFVLINVLASQPAAPSTQSTFTLGVAAGFLSTVGGAFMFIIVELFKGSSIPLNAIDSTGYMSLPAAALLTPWIFLFPHAAGNWPERLGTSRTDSELLGMVSDHARLAAAVALSGFAAYGYNMLQFYTVQELSSTQTAFASNVSKAVLCLLSWILLEPATSSKLRSWLVVLSAAGGLTCFFLYALSKARKPAPEEPWHHDRCQVGLAAHPRATWTLWDKSVPAVSPASALDTWPQRILQATSTTPRPRCAGAVDMPSSITEEDSQKSFSTMHGMQLLFFKHRADPNMAQRKVLFPLLLLLAFAWTQRHAFLNVTAARGLSRHAAVGASAERARSAVALAARGGESEADEETIDVGGFSALVVGLALLPFAGYALSAAVSVISGASFELGPFGLQLTSIFVTVGSVLWSLSSVFSRGKGLPAGWLGLLGLAEGLSYVATLALVLAALVSSFRSPSVTQPGQKSQAPAFRSSSGYSAPSGRNDLFSFDSGANLKVPEFKAPEVKMPSVPAFKSPELPSFKVPDIKAPQVPSFKAPDIKVPDIKIPDVKPPQMPAFKAPEAKESAKPARTPAKAQPSGGDFDDLFGSDVVAPPDDAAAKKARAAEAKQAEERQREEAKKAAEKERKAAEARKREEANKAEEERKAAEARKREEGKKAEEERKAEEARKREEAKKAEEERKAEEARKREEAKKAEEERKAEEARKREEMKQQKTKTPEPAKPSSAPESAADVDPSKLLGSALADLGRLGSKDTKQEGQPEKKAPAAPTINYDLFA</sequence>
<keyword evidence="2 6" id="KW-0812">Transmembrane</keyword>
<evidence type="ECO:0000313" key="7">
    <source>
        <dbReference type="EMBL" id="OLP83060.1"/>
    </source>
</evidence>
<feature type="transmembrane region" description="Helical" evidence="6">
    <location>
        <begin position="734"/>
        <end position="759"/>
    </location>
</feature>
<feature type="compositionally biased region" description="Basic and acidic residues" evidence="5">
    <location>
        <begin position="1387"/>
        <end position="1508"/>
    </location>
</feature>
<dbReference type="OrthoDB" id="429020at2759"/>
<evidence type="ECO:0000256" key="3">
    <source>
        <dbReference type="ARBA" id="ARBA00022989"/>
    </source>
</evidence>
<feature type="transmembrane region" description="Helical" evidence="6">
    <location>
        <begin position="960"/>
        <end position="979"/>
    </location>
</feature>